<feature type="transmembrane region" description="Helical" evidence="1">
    <location>
        <begin position="120"/>
        <end position="138"/>
    </location>
</feature>
<evidence type="ECO:0000313" key="3">
    <source>
        <dbReference type="Proteomes" id="UP000321413"/>
    </source>
</evidence>
<keyword evidence="1" id="KW-0812">Transmembrane</keyword>
<evidence type="ECO:0000313" key="2">
    <source>
        <dbReference type="EMBL" id="TXF96252.1"/>
    </source>
</evidence>
<name>A0A5C7FNX1_9BURK</name>
<gene>
    <name evidence="2" type="ORF">FVD38_25010</name>
</gene>
<evidence type="ECO:0000256" key="1">
    <source>
        <dbReference type="SAM" id="Phobius"/>
    </source>
</evidence>
<dbReference type="Proteomes" id="UP000321413">
    <property type="component" value="Unassembled WGS sequence"/>
</dbReference>
<dbReference type="AlphaFoldDB" id="A0A5C7FNX1"/>
<proteinExistence type="predicted"/>
<keyword evidence="3" id="KW-1185">Reference proteome</keyword>
<keyword evidence="1" id="KW-0472">Membrane</keyword>
<comment type="caution">
    <text evidence="2">The sequence shown here is derived from an EMBL/GenBank/DDBJ whole genome shotgun (WGS) entry which is preliminary data.</text>
</comment>
<accession>A0A5C7FNX1</accession>
<sequence>MASELTCFRSFCMAFGLRCVHRARRAPARGLEVTGGEDHAKCLSTESAMKVGARLLDVLAAVMYFACFWLFYVAFAFIGGFAATSSSALGSVFKVLYTIFEFVNQLPHLLVGHTGRTANWLFSATCYALVYAFLASAWRQRRMRRRGERGAARVKASGR</sequence>
<reference evidence="2 3" key="1">
    <citation type="submission" date="2019-08" db="EMBL/GenBank/DDBJ databases">
        <title>Massilia golmudensis sp. nov., isolated from sand in the Qinghai-Tibetan Plateau.</title>
        <authorList>
            <person name="Zhang B."/>
        </authorList>
    </citation>
    <scope>NUCLEOTIDE SEQUENCE [LARGE SCALE GENOMIC DNA]</scope>
    <source>
        <strain evidence="2 3">GEM5</strain>
    </source>
</reference>
<organism evidence="2 3">
    <name type="scientific">Massilia arenae</name>
    <dbReference type="NCBI Taxonomy" id="2603288"/>
    <lineage>
        <taxon>Bacteria</taxon>
        <taxon>Pseudomonadati</taxon>
        <taxon>Pseudomonadota</taxon>
        <taxon>Betaproteobacteria</taxon>
        <taxon>Burkholderiales</taxon>
        <taxon>Oxalobacteraceae</taxon>
        <taxon>Telluria group</taxon>
        <taxon>Massilia</taxon>
    </lineage>
</organism>
<dbReference type="EMBL" id="VPFD01000042">
    <property type="protein sequence ID" value="TXF96252.1"/>
    <property type="molecule type" value="Genomic_DNA"/>
</dbReference>
<dbReference type="RefSeq" id="WP_147937278.1">
    <property type="nucleotide sequence ID" value="NZ_VPFD01000042.1"/>
</dbReference>
<keyword evidence="1" id="KW-1133">Transmembrane helix</keyword>
<feature type="transmembrane region" description="Helical" evidence="1">
    <location>
        <begin position="58"/>
        <end position="83"/>
    </location>
</feature>
<protein>
    <submittedName>
        <fullName evidence="2">Uncharacterized protein</fullName>
    </submittedName>
</protein>